<dbReference type="InterPro" id="IPR036653">
    <property type="entry name" value="CinA-like_C"/>
</dbReference>
<dbReference type="InterPro" id="IPR008136">
    <property type="entry name" value="CinA_C"/>
</dbReference>
<proteinExistence type="predicted"/>
<protein>
    <submittedName>
        <fullName evidence="2">Damage-inducible protein CinA</fullName>
    </submittedName>
</protein>
<accession>A0A2G6JNH5</accession>
<organism evidence="2 3">
    <name type="scientific">Neptuniibacter caesariensis</name>
    <dbReference type="NCBI Taxonomy" id="207954"/>
    <lineage>
        <taxon>Bacteria</taxon>
        <taxon>Pseudomonadati</taxon>
        <taxon>Pseudomonadota</taxon>
        <taxon>Gammaproteobacteria</taxon>
        <taxon>Oceanospirillales</taxon>
        <taxon>Oceanospirillaceae</taxon>
        <taxon>Neptuniibacter</taxon>
    </lineage>
</organism>
<name>A0A2G6JNH5_NEPCE</name>
<dbReference type="EMBL" id="PDSH01000014">
    <property type="protein sequence ID" value="PIE24961.1"/>
    <property type="molecule type" value="Genomic_DNA"/>
</dbReference>
<dbReference type="Pfam" id="PF02464">
    <property type="entry name" value="CinA"/>
    <property type="match status" value="1"/>
</dbReference>
<dbReference type="SUPFAM" id="SSF142433">
    <property type="entry name" value="CinA-like"/>
    <property type="match status" value="1"/>
</dbReference>
<sequence>MQKIERAKLLMVAQKLRENNAVVATAESCTGGWIGQAFTSLPGSSSWFDCGFITYSNESKERMLGVKRKTLTEHGAVSKQVVTEMAEAVLGNSQASISVATSGIAGPDGGSVEKPVGTVWIAWAKRGAATRAEKFVFSGDRESVRKQAVNNALSGILQILSC</sequence>
<dbReference type="AlphaFoldDB" id="A0A2G6JNH5"/>
<dbReference type="Proteomes" id="UP000243469">
    <property type="component" value="Unassembled WGS sequence"/>
</dbReference>
<comment type="caution">
    <text evidence="2">The sequence shown here is derived from an EMBL/GenBank/DDBJ whole genome shotgun (WGS) entry which is preliminary data.</text>
</comment>
<dbReference type="Gene3D" id="3.90.950.20">
    <property type="entry name" value="CinA-like"/>
    <property type="match status" value="1"/>
</dbReference>
<feature type="domain" description="CinA C-terminal" evidence="1">
    <location>
        <begin position="11"/>
        <end position="159"/>
    </location>
</feature>
<reference evidence="2 3" key="1">
    <citation type="submission" date="2017-10" db="EMBL/GenBank/DDBJ databases">
        <title>Novel microbial diversity and functional potential in the marine mammal oral microbiome.</title>
        <authorList>
            <person name="Dudek N.K."/>
            <person name="Sun C.L."/>
            <person name="Burstein D."/>
            <person name="Kantor R.S."/>
            <person name="Aliaga Goltsman D.S."/>
            <person name="Bik E.M."/>
            <person name="Thomas B.C."/>
            <person name="Banfield J.F."/>
            <person name="Relman D.A."/>
        </authorList>
    </citation>
    <scope>NUCLEOTIDE SEQUENCE [LARGE SCALE GENOMIC DNA]</scope>
    <source>
        <strain evidence="2">DOLJORAL78_47_21</strain>
    </source>
</reference>
<dbReference type="NCBIfam" id="TIGR00199">
    <property type="entry name" value="PncC_domain"/>
    <property type="match status" value="1"/>
</dbReference>
<gene>
    <name evidence="2" type="ORF">CSA60_02215</name>
</gene>
<evidence type="ECO:0000313" key="3">
    <source>
        <dbReference type="Proteomes" id="UP000243469"/>
    </source>
</evidence>
<evidence type="ECO:0000259" key="1">
    <source>
        <dbReference type="Pfam" id="PF02464"/>
    </source>
</evidence>
<evidence type="ECO:0000313" key="2">
    <source>
        <dbReference type="EMBL" id="PIE24961.1"/>
    </source>
</evidence>